<comment type="caution">
    <text evidence="1">The sequence shown here is derived from an EMBL/GenBank/DDBJ whole genome shotgun (WGS) entry which is preliminary data.</text>
</comment>
<gene>
    <name evidence="1" type="ORF">VHA_001349</name>
</gene>
<organism evidence="1 2">
    <name type="scientific">Grimontia hollisae CIP 101886</name>
    <dbReference type="NCBI Taxonomy" id="675812"/>
    <lineage>
        <taxon>Bacteria</taxon>
        <taxon>Pseudomonadati</taxon>
        <taxon>Pseudomonadota</taxon>
        <taxon>Gammaproteobacteria</taxon>
        <taxon>Vibrionales</taxon>
        <taxon>Vibrionaceae</taxon>
        <taxon>Grimontia</taxon>
    </lineage>
</organism>
<evidence type="ECO:0000313" key="1">
    <source>
        <dbReference type="EMBL" id="EEY72251.1"/>
    </source>
</evidence>
<reference evidence="1 2" key="1">
    <citation type="submission" date="2009-10" db="EMBL/GenBank/DDBJ databases">
        <authorList>
            <consortium name="Los Alamos National Laboratory (LANL)"/>
            <consortium name="National Microbial Pathogen Data Resource (NMPDR)"/>
            <person name="Saunders E.H."/>
            <person name="Munk A.C."/>
            <person name="Tapia R."/>
            <person name="Green L."/>
            <person name="Rogers Y."/>
            <person name="Detter J.C."/>
            <person name="Bruce D."/>
            <person name="Brettin T.S."/>
            <person name="Colwell R.R."/>
            <person name="Huq A."/>
            <person name="Grim C.J."/>
            <person name="Hasan N.A."/>
            <person name="Bartels D."/>
            <person name="Vonstein V."/>
        </authorList>
    </citation>
    <scope>NUCLEOTIDE SEQUENCE [LARGE SCALE GENOMIC DNA]</scope>
    <source>
        <strain evidence="1 2">CIP 101886</strain>
    </source>
</reference>
<accession>D0I6I2</accession>
<dbReference type="Proteomes" id="UP000003604">
    <property type="component" value="Unassembled WGS sequence"/>
</dbReference>
<dbReference type="EMBL" id="ADAQ01000011">
    <property type="protein sequence ID" value="EEY72251.1"/>
    <property type="molecule type" value="Genomic_DNA"/>
</dbReference>
<keyword evidence="2" id="KW-1185">Reference proteome</keyword>
<sequence length="39" mass="4643">MWQWLQALPLWKILITKLQKCGHNHEDTPIQPVMPFTAK</sequence>
<protein>
    <submittedName>
        <fullName evidence="1">Uncharacterized protein</fullName>
    </submittedName>
</protein>
<dbReference type="AlphaFoldDB" id="D0I6I2"/>
<evidence type="ECO:0000313" key="2">
    <source>
        <dbReference type="Proteomes" id="UP000003604"/>
    </source>
</evidence>
<name>D0I6I2_GRIHO</name>
<proteinExistence type="predicted"/>